<dbReference type="AlphaFoldDB" id="A0A420V802"/>
<organism evidence="2 3">
    <name type="scientific">Streptomyces xinghaiensis</name>
    <dbReference type="NCBI Taxonomy" id="1038928"/>
    <lineage>
        <taxon>Bacteria</taxon>
        <taxon>Bacillati</taxon>
        <taxon>Actinomycetota</taxon>
        <taxon>Actinomycetes</taxon>
        <taxon>Kitasatosporales</taxon>
        <taxon>Streptomycetaceae</taxon>
        <taxon>Streptomyces</taxon>
    </lineage>
</organism>
<dbReference type="EMBL" id="JNAD02000002">
    <property type="protein sequence ID" value="RKM98093.1"/>
    <property type="molecule type" value="Genomic_DNA"/>
</dbReference>
<keyword evidence="3" id="KW-1185">Reference proteome</keyword>
<sequence length="75" mass="8128">MFDYELHRIQQAELLREAAERRLVRQVLTARRSARRAARRSGRPGGDQDAPSPGGGRPAASGTRRPGGSGPAHRA</sequence>
<reference evidence="2 3" key="1">
    <citation type="journal article" date="2014" name="Genome Announc.">
        <title>Draft Genome Sequence of Streptomyces fradiae ATCC 19609, a Strain Highly Sensitive to Antibiotics.</title>
        <authorList>
            <person name="Bekker O.B."/>
            <person name="Klimina K.M."/>
            <person name="Vatlin A.A."/>
            <person name="Zakharevich N.V."/>
            <person name="Kasianov A.S."/>
            <person name="Danilenko V.N."/>
        </authorList>
    </citation>
    <scope>NUCLEOTIDE SEQUENCE [LARGE SCALE GENOMIC DNA]</scope>
    <source>
        <strain evidence="2 3">ATCC 19609</strain>
    </source>
</reference>
<feature type="region of interest" description="Disordered" evidence="1">
    <location>
        <begin position="30"/>
        <end position="75"/>
    </location>
</feature>
<accession>A0A420V802</accession>
<proteinExistence type="predicted"/>
<comment type="caution">
    <text evidence="2">The sequence shown here is derived from an EMBL/GenBank/DDBJ whole genome shotgun (WGS) entry which is preliminary data.</text>
</comment>
<name>A0A420V802_9ACTN</name>
<feature type="compositionally biased region" description="Gly residues" evidence="1">
    <location>
        <begin position="65"/>
        <end position="75"/>
    </location>
</feature>
<gene>
    <name evidence="2" type="ORF">SFRA_006145</name>
</gene>
<evidence type="ECO:0000313" key="2">
    <source>
        <dbReference type="EMBL" id="RKM98093.1"/>
    </source>
</evidence>
<feature type="compositionally biased region" description="Basic residues" evidence="1">
    <location>
        <begin position="32"/>
        <end position="42"/>
    </location>
</feature>
<dbReference type="Proteomes" id="UP000028058">
    <property type="component" value="Unassembled WGS sequence"/>
</dbReference>
<dbReference type="RefSeq" id="WP_043459785.1">
    <property type="nucleotide sequence ID" value="NZ_CP134822.1"/>
</dbReference>
<protein>
    <submittedName>
        <fullName evidence="2">Uncharacterized protein</fullName>
    </submittedName>
</protein>
<evidence type="ECO:0000256" key="1">
    <source>
        <dbReference type="SAM" id="MobiDB-lite"/>
    </source>
</evidence>
<evidence type="ECO:0000313" key="3">
    <source>
        <dbReference type="Proteomes" id="UP000028058"/>
    </source>
</evidence>